<comment type="catalytic activity">
    <reaction evidence="10">
        <text>adenosine + H2O + H(+) = inosine + NH4(+)</text>
        <dbReference type="Rhea" id="RHEA:24408"/>
        <dbReference type="ChEBI" id="CHEBI:15377"/>
        <dbReference type="ChEBI" id="CHEBI:15378"/>
        <dbReference type="ChEBI" id="CHEBI:16335"/>
        <dbReference type="ChEBI" id="CHEBI:17596"/>
        <dbReference type="ChEBI" id="CHEBI:28938"/>
        <dbReference type="EC" id="3.5.4.4"/>
    </reaction>
</comment>
<evidence type="ECO:0000256" key="10">
    <source>
        <dbReference type="ARBA" id="ARBA00047764"/>
    </source>
</evidence>
<sequence>MMPNCRKTVGLRSSSSSMYQWFLCCLLCLVTLLEAKTIIERDPRPTPAIYHRERAKMMQTQANMSLGADLQLTLNETAVNMYLMLLKRAELKEGFASPYDFAPARHFFEVLDKINASPLFHLIRKMPKGGVLHAHDTALASTDVIVNETYRENLWQRGRFFSEGEIEFRFSRNRPDSGDDWEPVSILRQSMGAQRYDEQIRRLFSLYVEDPNTAYKSINDVWSKFTKMFMAFEPLVTFRPVWESYFRAALQEFYDDNVMYLEFRGVLPPLYDLDGKTYGPEEVVELYVNVTEEFKATHPRFIGTKFIYAPLRIADNQTADQYLAIAERLHLQYGDYVVGFDLVGQEDLGRPLVEFADMLLTLPPTINFLFHAGETNWHGMATDENLFDAILLGTKRIGHGYALQKHPLLMEEVKRRNICVEINPVSNQVLKLVADHRNHPASVLFGTDFPLVVSSDDPSFWRAAPLSHDFYVAFLGIASAHQDLRLLKKLALNSLEYSLMSAPEKDEARALFEQLWNEFIDEMVGKIMAE</sequence>
<protein>
    <recommendedName>
        <fullName evidence="5">Adenosine deaminase</fullName>
        <ecNumber evidence="4">3.5.4.4</ecNumber>
    </recommendedName>
</protein>
<name>A0A182IWP5_ANOAO</name>
<keyword evidence="7" id="KW-0479">Metal-binding</keyword>
<evidence type="ECO:0000259" key="12">
    <source>
        <dbReference type="Pfam" id="PF08451"/>
    </source>
</evidence>
<accession>A0A182IWP5</accession>
<dbReference type="GO" id="GO:0046872">
    <property type="term" value="F:metal ion binding"/>
    <property type="evidence" value="ECO:0007669"/>
    <property type="project" value="UniProtKB-KW"/>
</dbReference>
<dbReference type="InterPro" id="IPR006331">
    <property type="entry name" value="ADGF"/>
</dbReference>
<proteinExistence type="inferred from homology"/>
<evidence type="ECO:0000256" key="1">
    <source>
        <dbReference type="ARBA" id="ARBA00001947"/>
    </source>
</evidence>
<dbReference type="STRING" id="41427.A0A182IWP5"/>
<evidence type="ECO:0000256" key="3">
    <source>
        <dbReference type="ARBA" id="ARBA00006083"/>
    </source>
</evidence>
<dbReference type="GO" id="GO:0005615">
    <property type="term" value="C:extracellular space"/>
    <property type="evidence" value="ECO:0007669"/>
    <property type="project" value="InterPro"/>
</dbReference>
<evidence type="ECO:0000256" key="7">
    <source>
        <dbReference type="ARBA" id="ARBA00022723"/>
    </source>
</evidence>
<feature type="domain" description="Adenosine deaminase" evidence="11">
    <location>
        <begin position="214"/>
        <end position="507"/>
    </location>
</feature>
<dbReference type="NCBIfam" id="TIGR01431">
    <property type="entry name" value="adm_rel"/>
    <property type="match status" value="1"/>
</dbReference>
<comment type="similarity">
    <text evidence="3">Belongs to the metallo-dependent hydrolases superfamily. Adenosine and AMP deaminases family. ADGF subfamily.</text>
</comment>
<dbReference type="EC" id="3.5.4.4" evidence="4"/>
<comment type="cofactor">
    <cofactor evidence="1">
        <name>Zn(2+)</name>
        <dbReference type="ChEBI" id="CHEBI:29105"/>
    </cofactor>
</comment>
<dbReference type="Pfam" id="PF08451">
    <property type="entry name" value="A_deaminase_N"/>
    <property type="match status" value="1"/>
</dbReference>
<dbReference type="GO" id="GO:0046103">
    <property type="term" value="P:inosine biosynthetic process"/>
    <property type="evidence" value="ECO:0007669"/>
    <property type="project" value="TreeGrafter"/>
</dbReference>
<evidence type="ECO:0000256" key="8">
    <source>
        <dbReference type="ARBA" id="ARBA00022729"/>
    </source>
</evidence>
<dbReference type="GO" id="GO:0004000">
    <property type="term" value="F:adenosine deaminase activity"/>
    <property type="evidence" value="ECO:0007669"/>
    <property type="project" value="InterPro"/>
</dbReference>
<dbReference type="GO" id="GO:0006154">
    <property type="term" value="P:adenosine catabolic process"/>
    <property type="evidence" value="ECO:0007669"/>
    <property type="project" value="InterPro"/>
</dbReference>
<evidence type="ECO:0000256" key="5">
    <source>
        <dbReference type="ARBA" id="ARBA00018099"/>
    </source>
</evidence>
<keyword evidence="6" id="KW-0964">Secreted</keyword>
<dbReference type="CDD" id="cd01321">
    <property type="entry name" value="ADGF"/>
    <property type="match status" value="1"/>
</dbReference>
<dbReference type="InterPro" id="IPR032466">
    <property type="entry name" value="Metal_Hydrolase"/>
</dbReference>
<dbReference type="PANTHER" id="PTHR11409">
    <property type="entry name" value="ADENOSINE DEAMINASE"/>
    <property type="match status" value="1"/>
</dbReference>
<evidence type="ECO:0000256" key="2">
    <source>
        <dbReference type="ARBA" id="ARBA00004613"/>
    </source>
</evidence>
<comment type="subcellular location">
    <subcellularLocation>
        <location evidence="2">Secreted</location>
    </subcellularLocation>
</comment>
<evidence type="ECO:0000256" key="4">
    <source>
        <dbReference type="ARBA" id="ARBA00012784"/>
    </source>
</evidence>
<keyword evidence="9" id="KW-0378">Hydrolase</keyword>
<keyword evidence="8" id="KW-0732">Signal</keyword>
<dbReference type="InterPro" id="IPR001365">
    <property type="entry name" value="A_deaminase_dom"/>
</dbReference>
<dbReference type="Gene3D" id="3.20.20.140">
    <property type="entry name" value="Metal-dependent hydrolases"/>
    <property type="match status" value="1"/>
</dbReference>
<evidence type="ECO:0000259" key="11">
    <source>
        <dbReference type="Pfam" id="PF00962"/>
    </source>
</evidence>
<dbReference type="Pfam" id="PF00962">
    <property type="entry name" value="A_deaminase"/>
    <property type="match status" value="1"/>
</dbReference>
<evidence type="ECO:0000313" key="13">
    <source>
        <dbReference type="EnsemblMetazoa" id="AATE006942-PA.1"/>
    </source>
</evidence>
<dbReference type="InterPro" id="IPR006330">
    <property type="entry name" value="Ado/ade_deaminase"/>
</dbReference>
<dbReference type="InterPro" id="IPR013659">
    <property type="entry name" value="A_deaminase_N"/>
</dbReference>
<evidence type="ECO:0000256" key="9">
    <source>
        <dbReference type="ARBA" id="ARBA00022801"/>
    </source>
</evidence>
<dbReference type="PANTHER" id="PTHR11409:SF39">
    <property type="entry name" value="ADENOSINE DEAMINASE 2"/>
    <property type="match status" value="1"/>
</dbReference>
<feature type="domain" description="Adenosine/AMP deaminase N-terminal" evidence="12">
    <location>
        <begin position="41"/>
        <end position="123"/>
    </location>
</feature>
<dbReference type="AlphaFoldDB" id="A0A182IWP5"/>
<reference evidence="13" key="1">
    <citation type="submission" date="2022-08" db="UniProtKB">
        <authorList>
            <consortium name="EnsemblMetazoa"/>
        </authorList>
    </citation>
    <scope>IDENTIFICATION</scope>
    <source>
        <strain evidence="13">EBRO</strain>
    </source>
</reference>
<dbReference type="EnsemblMetazoa" id="AATE006942-RA">
    <property type="protein sequence ID" value="AATE006942-PA.1"/>
    <property type="gene ID" value="AATE006942"/>
</dbReference>
<evidence type="ECO:0000256" key="6">
    <source>
        <dbReference type="ARBA" id="ARBA00022525"/>
    </source>
</evidence>
<dbReference type="VEuPathDB" id="VectorBase:AATE006942"/>
<organism evidence="13">
    <name type="scientific">Anopheles atroparvus</name>
    <name type="common">European mosquito</name>
    <dbReference type="NCBI Taxonomy" id="41427"/>
    <lineage>
        <taxon>Eukaryota</taxon>
        <taxon>Metazoa</taxon>
        <taxon>Ecdysozoa</taxon>
        <taxon>Arthropoda</taxon>
        <taxon>Hexapoda</taxon>
        <taxon>Insecta</taxon>
        <taxon>Pterygota</taxon>
        <taxon>Neoptera</taxon>
        <taxon>Endopterygota</taxon>
        <taxon>Diptera</taxon>
        <taxon>Nematocera</taxon>
        <taxon>Culicoidea</taxon>
        <taxon>Culicidae</taxon>
        <taxon>Anophelinae</taxon>
        <taxon>Anopheles</taxon>
    </lineage>
</organism>
<dbReference type="FunFam" id="3.20.20.140:FF:000017">
    <property type="entry name" value="Adenosine deaminase 2"/>
    <property type="match status" value="1"/>
</dbReference>
<dbReference type="SUPFAM" id="SSF51556">
    <property type="entry name" value="Metallo-dependent hydrolases"/>
    <property type="match status" value="1"/>
</dbReference>